<accession>A0A0L0FMG0</accession>
<dbReference type="GeneID" id="25910114"/>
<protein>
    <submittedName>
        <fullName evidence="1">Uncharacterized protein</fullName>
    </submittedName>
</protein>
<keyword evidence="2" id="KW-1185">Reference proteome</keyword>
<dbReference type="RefSeq" id="XP_014151847.1">
    <property type="nucleotide sequence ID" value="XM_014296372.1"/>
</dbReference>
<organism evidence="1 2">
    <name type="scientific">Sphaeroforma arctica JP610</name>
    <dbReference type="NCBI Taxonomy" id="667725"/>
    <lineage>
        <taxon>Eukaryota</taxon>
        <taxon>Ichthyosporea</taxon>
        <taxon>Ichthyophonida</taxon>
        <taxon>Sphaeroforma</taxon>
    </lineage>
</organism>
<evidence type="ECO:0000313" key="2">
    <source>
        <dbReference type="Proteomes" id="UP000054560"/>
    </source>
</evidence>
<dbReference type="Proteomes" id="UP000054560">
    <property type="component" value="Unassembled WGS sequence"/>
</dbReference>
<name>A0A0L0FMG0_9EUKA</name>
<dbReference type="EMBL" id="KQ242595">
    <property type="protein sequence ID" value="KNC77945.1"/>
    <property type="molecule type" value="Genomic_DNA"/>
</dbReference>
<reference evidence="1 2" key="1">
    <citation type="submission" date="2011-02" db="EMBL/GenBank/DDBJ databases">
        <title>The Genome Sequence of Sphaeroforma arctica JP610.</title>
        <authorList>
            <consortium name="The Broad Institute Genome Sequencing Platform"/>
            <person name="Russ C."/>
            <person name="Cuomo C."/>
            <person name="Young S.K."/>
            <person name="Zeng Q."/>
            <person name="Gargeya S."/>
            <person name="Alvarado L."/>
            <person name="Berlin A."/>
            <person name="Chapman S.B."/>
            <person name="Chen Z."/>
            <person name="Freedman E."/>
            <person name="Gellesch M."/>
            <person name="Goldberg J."/>
            <person name="Griggs A."/>
            <person name="Gujja S."/>
            <person name="Heilman E."/>
            <person name="Heiman D."/>
            <person name="Howarth C."/>
            <person name="Mehta T."/>
            <person name="Neiman D."/>
            <person name="Pearson M."/>
            <person name="Roberts A."/>
            <person name="Saif S."/>
            <person name="Shea T."/>
            <person name="Shenoy N."/>
            <person name="Sisk P."/>
            <person name="Stolte C."/>
            <person name="Sykes S."/>
            <person name="White J."/>
            <person name="Yandava C."/>
            <person name="Burger G."/>
            <person name="Gray M.W."/>
            <person name="Holland P.W.H."/>
            <person name="King N."/>
            <person name="Lang F.B.F."/>
            <person name="Roger A.J."/>
            <person name="Ruiz-Trillo I."/>
            <person name="Haas B."/>
            <person name="Nusbaum C."/>
            <person name="Birren B."/>
        </authorList>
    </citation>
    <scope>NUCLEOTIDE SEQUENCE [LARGE SCALE GENOMIC DNA]</scope>
    <source>
        <strain evidence="1 2">JP610</strain>
    </source>
</reference>
<gene>
    <name evidence="1" type="ORF">SARC_09610</name>
</gene>
<evidence type="ECO:0000313" key="1">
    <source>
        <dbReference type="EMBL" id="KNC77945.1"/>
    </source>
</evidence>
<sequence>MGPRWYFNPKWSDLGKVVPRIRRDKATMTMVCPYAPEARWFKEMVSLLSADPMVIYPKKGIFLKHGTEPMGAPGFFTLLEANRPAWEKLAAAAVLREEDIVSCMTQSGVIGAVTHPSGKPVRRGMPAEEAGIATTLVGAVSALTFTTQPWRAAKGVLSESLKHAEA</sequence>
<dbReference type="AlphaFoldDB" id="A0A0L0FMG0"/>
<proteinExistence type="predicted"/>